<evidence type="ECO:0000256" key="2">
    <source>
        <dbReference type="SAM" id="SignalP"/>
    </source>
</evidence>
<proteinExistence type="predicted"/>
<feature type="transmembrane region" description="Helical" evidence="1">
    <location>
        <begin position="309"/>
        <end position="331"/>
    </location>
</feature>
<feature type="chain" id="PRO_5035230728" evidence="2">
    <location>
        <begin position="24"/>
        <end position="505"/>
    </location>
</feature>
<keyword evidence="1" id="KW-0472">Membrane</keyword>
<feature type="domain" description="Nose resistant-to-fluoxetine protein N-terminal" evidence="4">
    <location>
        <begin position="115"/>
        <end position="189"/>
    </location>
</feature>
<feature type="signal peptide" evidence="2">
    <location>
        <begin position="1"/>
        <end position="23"/>
    </location>
</feature>
<feature type="domain" description="Acyltransferase 3" evidence="3">
    <location>
        <begin position="303"/>
        <end position="474"/>
    </location>
</feature>
<dbReference type="PANTHER" id="PTHR11161">
    <property type="entry name" value="O-ACYLTRANSFERASE"/>
    <property type="match status" value="1"/>
</dbReference>
<dbReference type="PANTHER" id="PTHR11161:SF0">
    <property type="entry name" value="O-ACYLTRANSFERASE LIKE PROTEIN"/>
    <property type="match status" value="1"/>
</dbReference>
<feature type="transmembrane region" description="Helical" evidence="1">
    <location>
        <begin position="435"/>
        <end position="456"/>
    </location>
</feature>
<keyword evidence="2" id="KW-0732">Signal</keyword>
<reference evidence="5" key="1">
    <citation type="journal article" date="2021" name="Sci. Adv.">
        <title>The American lobster genome reveals insights on longevity, neural, and immune adaptations.</title>
        <authorList>
            <person name="Polinski J.M."/>
            <person name="Zimin A.V."/>
            <person name="Clark K.F."/>
            <person name="Kohn A.B."/>
            <person name="Sadowski N."/>
            <person name="Timp W."/>
            <person name="Ptitsyn A."/>
            <person name="Khanna P."/>
            <person name="Romanova D.Y."/>
            <person name="Williams P."/>
            <person name="Greenwood S.J."/>
            <person name="Moroz L.L."/>
            <person name="Walt D.R."/>
            <person name="Bodnar A.G."/>
        </authorList>
    </citation>
    <scope>NUCLEOTIDE SEQUENCE</scope>
    <source>
        <strain evidence="5">GMGI-L3</strain>
    </source>
</reference>
<name>A0A8J5JXU5_HOMAM</name>
<sequence length="505" mass="57826">MGSRWIRLLVVAVAVAAFGQVAAQEDMWPPLSESLVDAAEEWFGSPTERAAEGLPRLLMGDKLDDLQPTKAEEWTWIYLPSTNEKIVENKKCRDDVSSILKVFNTPSILSLLVLKQHFWPMLLPDSWGKMPDGVLYGNTQPWGMMEECTGLHVKELIPGVLHPLLNTTFNGKYCAIAYSSLNTSFEEEEDVRKQKTQMLWGQPPGVELYSPVDLPFAHYGTFDCQTEDEEITYGADDIAVIVILSIFGFLLLAAAIVDISINHWDQQQYRNGPLKFLLVFSAYTNMKKIFTINNTRNPEVISCLHGIRVLSMVWVVWGHTYFFMTFYSSNLSIEGLAPVTNTVLDETVDNATFSVDTFFFMSGLLVAFGVLKEFSRVGRINWIMFYIHRFIRLILFGPMSKEIERTAIQSCKNYWWGDMLFVTNFLDLPCLGQCWYTAVDTQIYIFLPLVFLPLLYRRKIGKCRLHHTGILSLIFVNFQKIVKHFCCAPSHNCLESTRRFPLFNN</sequence>
<dbReference type="EMBL" id="JAHLQT010025733">
    <property type="protein sequence ID" value="KAG7164088.1"/>
    <property type="molecule type" value="Genomic_DNA"/>
</dbReference>
<gene>
    <name evidence="5" type="primary">nrf-6-L6</name>
    <name evidence="5" type="ORF">Hamer_G020535</name>
</gene>
<dbReference type="InterPro" id="IPR006621">
    <property type="entry name" value="Nose-resist-to-fluoxetine_N"/>
</dbReference>
<keyword evidence="1" id="KW-0812">Transmembrane</keyword>
<dbReference type="Pfam" id="PF20146">
    <property type="entry name" value="NRF"/>
    <property type="match status" value="1"/>
</dbReference>
<feature type="transmembrane region" description="Helical" evidence="1">
    <location>
        <begin position="238"/>
        <end position="261"/>
    </location>
</feature>
<keyword evidence="6" id="KW-1185">Reference proteome</keyword>
<accession>A0A8J5JXU5</accession>
<evidence type="ECO:0000313" key="6">
    <source>
        <dbReference type="Proteomes" id="UP000747542"/>
    </source>
</evidence>
<dbReference type="Pfam" id="PF01757">
    <property type="entry name" value="Acyl_transf_3"/>
    <property type="match status" value="1"/>
</dbReference>
<comment type="caution">
    <text evidence="5">The sequence shown here is derived from an EMBL/GenBank/DDBJ whole genome shotgun (WGS) entry which is preliminary data.</text>
</comment>
<dbReference type="AlphaFoldDB" id="A0A8J5JXU5"/>
<dbReference type="Proteomes" id="UP000747542">
    <property type="component" value="Unassembled WGS sequence"/>
</dbReference>
<dbReference type="InterPro" id="IPR002656">
    <property type="entry name" value="Acyl_transf_3_dom"/>
</dbReference>
<evidence type="ECO:0000256" key="1">
    <source>
        <dbReference type="SAM" id="Phobius"/>
    </source>
</evidence>
<evidence type="ECO:0000259" key="3">
    <source>
        <dbReference type="Pfam" id="PF01757"/>
    </source>
</evidence>
<feature type="transmembrane region" description="Helical" evidence="1">
    <location>
        <begin position="383"/>
        <end position="400"/>
    </location>
</feature>
<organism evidence="5 6">
    <name type="scientific">Homarus americanus</name>
    <name type="common">American lobster</name>
    <dbReference type="NCBI Taxonomy" id="6706"/>
    <lineage>
        <taxon>Eukaryota</taxon>
        <taxon>Metazoa</taxon>
        <taxon>Ecdysozoa</taxon>
        <taxon>Arthropoda</taxon>
        <taxon>Crustacea</taxon>
        <taxon>Multicrustacea</taxon>
        <taxon>Malacostraca</taxon>
        <taxon>Eumalacostraca</taxon>
        <taxon>Eucarida</taxon>
        <taxon>Decapoda</taxon>
        <taxon>Pleocyemata</taxon>
        <taxon>Astacidea</taxon>
        <taxon>Nephropoidea</taxon>
        <taxon>Nephropidae</taxon>
        <taxon>Homarus</taxon>
    </lineage>
</organism>
<dbReference type="GO" id="GO:0016747">
    <property type="term" value="F:acyltransferase activity, transferring groups other than amino-acyl groups"/>
    <property type="evidence" value="ECO:0007669"/>
    <property type="project" value="InterPro"/>
</dbReference>
<keyword evidence="1" id="KW-1133">Transmembrane helix</keyword>
<feature type="transmembrane region" description="Helical" evidence="1">
    <location>
        <begin position="351"/>
        <end position="371"/>
    </location>
</feature>
<evidence type="ECO:0000259" key="4">
    <source>
        <dbReference type="Pfam" id="PF20146"/>
    </source>
</evidence>
<protein>
    <submittedName>
        <fullName evidence="5">Nose resistant to fluoxetine protein 6-like 6</fullName>
    </submittedName>
</protein>
<evidence type="ECO:0000313" key="5">
    <source>
        <dbReference type="EMBL" id="KAG7164088.1"/>
    </source>
</evidence>
<dbReference type="InterPro" id="IPR052728">
    <property type="entry name" value="O2_lipid_transport_reg"/>
</dbReference>